<proteinExistence type="inferred from homology"/>
<dbReference type="GO" id="GO:0016020">
    <property type="term" value="C:membrane"/>
    <property type="evidence" value="ECO:0007669"/>
    <property type="project" value="UniProtKB-SubCell"/>
</dbReference>
<dbReference type="Gene3D" id="1.10.287.70">
    <property type="match status" value="1"/>
</dbReference>
<dbReference type="InterPro" id="IPR000298">
    <property type="entry name" value="Cyt_c_oxidase-like_su3"/>
</dbReference>
<accession>A0A0P0I8Y7</accession>
<evidence type="ECO:0000256" key="3">
    <source>
        <dbReference type="ARBA" id="ARBA00015944"/>
    </source>
</evidence>
<evidence type="ECO:0000256" key="1">
    <source>
        <dbReference type="ARBA" id="ARBA00004141"/>
    </source>
</evidence>
<feature type="transmembrane region" description="Helical" evidence="9">
    <location>
        <begin position="110"/>
        <end position="133"/>
    </location>
</feature>
<protein>
    <recommendedName>
        <fullName evidence="3 8">Cytochrome c oxidase subunit 3</fullName>
    </recommendedName>
</protein>
<dbReference type="GeneID" id="26131242"/>
<evidence type="ECO:0000256" key="2">
    <source>
        <dbReference type="ARBA" id="ARBA00010581"/>
    </source>
</evidence>
<dbReference type="GO" id="GO:0005739">
    <property type="term" value="C:mitochondrion"/>
    <property type="evidence" value="ECO:0007669"/>
    <property type="project" value="TreeGrafter"/>
</dbReference>
<reference evidence="11" key="1">
    <citation type="submission" date="2015-10" db="EMBL/GenBank/DDBJ databases">
        <authorList>
            <person name="Gilbert D.G."/>
        </authorList>
    </citation>
    <scope>NUCLEOTIDE SEQUENCE</scope>
</reference>
<dbReference type="CTD" id="4514"/>
<evidence type="ECO:0000259" key="10">
    <source>
        <dbReference type="PROSITE" id="PS50253"/>
    </source>
</evidence>
<evidence type="ECO:0000256" key="7">
    <source>
        <dbReference type="ARBA" id="ARBA00023136"/>
    </source>
</evidence>
<evidence type="ECO:0000256" key="4">
    <source>
        <dbReference type="ARBA" id="ARBA00022692"/>
    </source>
</evidence>
<evidence type="ECO:0000313" key="11">
    <source>
        <dbReference type="EMBL" id="ALJ93254.1"/>
    </source>
</evidence>
<dbReference type="RefSeq" id="YP_009178990.1">
    <property type="nucleotide sequence ID" value="NC_028345.1"/>
</dbReference>
<dbReference type="GO" id="GO:0004129">
    <property type="term" value="F:cytochrome-c oxidase activity"/>
    <property type="evidence" value="ECO:0007669"/>
    <property type="project" value="InterPro"/>
</dbReference>
<keyword evidence="7 9" id="KW-0472">Membrane</keyword>
<feature type="transmembrane region" description="Helical" evidence="9">
    <location>
        <begin position="75"/>
        <end position="98"/>
    </location>
</feature>
<dbReference type="InterPro" id="IPR035973">
    <property type="entry name" value="Cyt_c_oxidase_su3-like_sf"/>
</dbReference>
<comment type="similarity">
    <text evidence="2 8">Belongs to the cytochrome c oxidase subunit 3 family.</text>
</comment>
<dbReference type="SUPFAM" id="SSF81452">
    <property type="entry name" value="Cytochrome c oxidase subunit III-like"/>
    <property type="match status" value="1"/>
</dbReference>
<organism evidence="11">
    <name type="scientific">Passalurus ambiguus</name>
    <name type="common">Rabbit pinworm</name>
    <dbReference type="NCBI Taxonomy" id="451380"/>
    <lineage>
        <taxon>Eukaryota</taxon>
        <taxon>Metazoa</taxon>
        <taxon>Ecdysozoa</taxon>
        <taxon>Nematoda</taxon>
        <taxon>Chromadorea</taxon>
        <taxon>Rhabditida</taxon>
        <taxon>Spirurina</taxon>
        <taxon>Oxyuridomorpha</taxon>
        <taxon>Oxyuroidea</taxon>
        <taxon>Oxyuridae</taxon>
        <taxon>Passalurus</taxon>
    </lineage>
</organism>
<feature type="transmembrane region" description="Helical" evidence="9">
    <location>
        <begin position="177"/>
        <end position="204"/>
    </location>
</feature>
<feature type="domain" description="Heme-copper oxidase subunit III family profile" evidence="10">
    <location>
        <begin position="1"/>
        <end position="196"/>
    </location>
</feature>
<keyword evidence="5" id="KW-1278">Translocase</keyword>
<dbReference type="PANTHER" id="PTHR11403:SF7">
    <property type="entry name" value="CYTOCHROME C OXIDASE SUBUNIT 3"/>
    <property type="match status" value="1"/>
</dbReference>
<keyword evidence="8 11" id="KW-0496">Mitochondrion</keyword>
<comment type="subcellular location">
    <subcellularLocation>
        <location evidence="1">Membrane</location>
        <topology evidence="1">Multi-pass membrane protein</topology>
    </subcellularLocation>
</comment>
<evidence type="ECO:0000256" key="9">
    <source>
        <dbReference type="SAM" id="Phobius"/>
    </source>
</evidence>
<geneLocation type="mitochondrion" evidence="11"/>
<dbReference type="InterPro" id="IPR013833">
    <property type="entry name" value="Cyt_c_oxidase_su3_a-hlx"/>
</dbReference>
<dbReference type="GO" id="GO:0006123">
    <property type="term" value="P:mitochondrial electron transport, cytochrome c to oxygen"/>
    <property type="evidence" value="ECO:0007669"/>
    <property type="project" value="TreeGrafter"/>
</dbReference>
<dbReference type="Gene3D" id="1.20.120.80">
    <property type="entry name" value="Cytochrome c oxidase, subunit III, four-helix bundle"/>
    <property type="match status" value="1"/>
</dbReference>
<dbReference type="PROSITE" id="PS50253">
    <property type="entry name" value="COX3"/>
    <property type="match status" value="1"/>
</dbReference>
<feature type="transmembrane region" description="Helical" evidence="9">
    <location>
        <begin position="210"/>
        <end position="230"/>
    </location>
</feature>
<keyword evidence="4 8" id="KW-0812">Transmembrane</keyword>
<name>A0A0P0I8Y7_PASAG</name>
<evidence type="ECO:0000256" key="5">
    <source>
        <dbReference type="ARBA" id="ARBA00022967"/>
    </source>
</evidence>
<evidence type="ECO:0000256" key="6">
    <source>
        <dbReference type="ARBA" id="ARBA00022989"/>
    </source>
</evidence>
<reference evidence="11" key="2">
    <citation type="journal article" date="2016" name="Parasitol. Res.">
        <title>The complete mitochondrial genome of rabbit pinworm Passalurus ambiguus: genome characterization and phylogenetic analysis.</title>
        <authorList>
            <person name="Liu G.H."/>
            <person name="Li S."/>
            <person name="Zou F.C."/>
            <person name="Wang C.R."/>
            <person name="Zhu X.Q."/>
        </authorList>
    </citation>
    <scope>NUCLEOTIDE SEQUENCE</scope>
</reference>
<gene>
    <name evidence="11" type="primary">cox3</name>
</gene>
<dbReference type="EMBL" id="KT879302">
    <property type="protein sequence ID" value="ALJ93254.1"/>
    <property type="molecule type" value="Genomic_DNA"/>
</dbReference>
<keyword evidence="6 9" id="KW-1133">Transmembrane helix</keyword>
<feature type="transmembrane region" description="Helical" evidence="9">
    <location>
        <begin position="36"/>
        <end position="55"/>
    </location>
</feature>
<feature type="transmembrane region" description="Helical" evidence="9">
    <location>
        <begin position="145"/>
        <end position="165"/>
    </location>
</feature>
<dbReference type="AlphaFoldDB" id="A0A0P0I8Y7"/>
<dbReference type="Pfam" id="PF00510">
    <property type="entry name" value="COX3"/>
    <property type="match status" value="1"/>
</dbReference>
<dbReference type="InterPro" id="IPR024791">
    <property type="entry name" value="Cyt_c/ubiquinol_Oxase_su3"/>
</dbReference>
<sequence length="231" mass="27002">MFYNFHVVSSSISPFFVGLCLTGFFLSLVVFFCTGLVFFFLFNLLFLLFNLFVWLKDVCLESSSGYHNFFVDHGFKIGFVIFVGTEVMFFFSIFWVFFDNVSSVGWWVGRYLDFLGVPFLGTLVLLSSGMMSTWVHSCMLSNDDVFWPILFTCVLGVCFLLIQIYEYCHLYFNISDGWWGSIFFFWLVFMVFMFFLVCVCCFWICCVLLFFFLGLSVIFLSVVLFIGILLM</sequence>
<evidence type="ECO:0000256" key="8">
    <source>
        <dbReference type="RuleBase" id="RU003375"/>
    </source>
</evidence>
<dbReference type="PANTHER" id="PTHR11403">
    <property type="entry name" value="CYTOCHROME C OXIDASE SUBUNIT III"/>
    <property type="match status" value="1"/>
</dbReference>
<feature type="transmembrane region" description="Helical" evidence="9">
    <location>
        <begin position="12"/>
        <end position="31"/>
    </location>
</feature>
<comment type="function">
    <text evidence="8">Component of the cytochrome c oxidase, the last enzyme in the mitochondrial electron transport chain which drives oxidative phosphorylation. The respiratory chain contains 3 multisubunit complexes succinate dehydrogenase (complex II, CII), ubiquinol-cytochrome c oxidoreductase (cytochrome b-c1 complex, complex III, CIII) and cytochrome c oxidase (complex IV, CIV), that cooperate to transfer electrons derived from NADH and succinate to molecular oxygen, creating an electrochemical gradient over the inner membrane that drives transmembrane transport and the ATP synthase. Cytochrome c oxidase is the component of the respiratory chain that catalyzes the reduction of oxygen to water. Electrons originating from reduced cytochrome c in the intermembrane space (IMS) are transferred via the dinuclear copper A center (CU(A)) of subunit 2 and heme A of subunit 1 to the active site in subunit 1, a binuclear center (BNC) formed by heme A3 and copper B (CU(B)). The BNC reduces molecular oxygen to 2 water molecules using 4 electrons from cytochrome c in the IMS and 4 protons from the mitochondrial matrix.</text>
</comment>